<dbReference type="EMBL" id="NBNE01000050">
    <property type="protein sequence ID" value="OWZ23677.1"/>
    <property type="molecule type" value="Genomic_DNA"/>
</dbReference>
<sequence length="327" mass="37516">MTLEQKCEVIVKFHQTTPHPSLSKLVRWAHTTFSLPNAPSRATIMYVLRKVNDIKCTLKTLKTPKGHVRNLRCPEQESRLQKASRRRKETISWMTGFLKHHGLQFRPHHGEAASANSADIIEARMAMRDTFRTARRNRITLSGRGIWKLGTTGLKNDKTRITLALAANAENSEKCNGKETVLFKGNEGWQLGYYYRNNKKAWMPMALYTDWVRVFDNDMTKEGRQILLLHDNASSHVLDDTGVLTNNTVQILPPNTTSHLQQKNGGIIAASKSGYRIKLYCLAMYRALRSRPEIEPTGNTVYYVDQLQSMKWVYEVWINIKKETIAN</sequence>
<gene>
    <name evidence="2" type="ORF">PHMEG_0001409</name>
</gene>
<dbReference type="GO" id="GO:0005634">
    <property type="term" value="C:nucleus"/>
    <property type="evidence" value="ECO:0007669"/>
    <property type="project" value="TreeGrafter"/>
</dbReference>
<dbReference type="GO" id="GO:0003677">
    <property type="term" value="F:DNA binding"/>
    <property type="evidence" value="ECO:0007669"/>
    <property type="project" value="TreeGrafter"/>
</dbReference>
<evidence type="ECO:0000259" key="1">
    <source>
        <dbReference type="Pfam" id="PF03184"/>
    </source>
</evidence>
<evidence type="ECO:0000313" key="3">
    <source>
        <dbReference type="Proteomes" id="UP000198211"/>
    </source>
</evidence>
<dbReference type="AlphaFoldDB" id="A0A225X2V5"/>
<dbReference type="STRING" id="4795.A0A225X2V5"/>
<keyword evidence="3" id="KW-1185">Reference proteome</keyword>
<accession>A0A225X2V5</accession>
<feature type="domain" description="DDE-1" evidence="1">
    <location>
        <begin position="158"/>
        <end position="326"/>
    </location>
</feature>
<dbReference type="Proteomes" id="UP000198211">
    <property type="component" value="Unassembled WGS sequence"/>
</dbReference>
<dbReference type="PANTHER" id="PTHR19303">
    <property type="entry name" value="TRANSPOSON"/>
    <property type="match status" value="1"/>
</dbReference>
<evidence type="ECO:0000313" key="2">
    <source>
        <dbReference type="EMBL" id="OWZ23677.1"/>
    </source>
</evidence>
<proteinExistence type="predicted"/>
<comment type="caution">
    <text evidence="2">The sequence shown here is derived from an EMBL/GenBank/DDBJ whole genome shotgun (WGS) entry which is preliminary data.</text>
</comment>
<name>A0A225X2V5_9STRA</name>
<dbReference type="OrthoDB" id="75249at2759"/>
<dbReference type="Pfam" id="PF03184">
    <property type="entry name" value="DDE_1"/>
    <property type="match status" value="1"/>
</dbReference>
<dbReference type="InterPro" id="IPR050863">
    <property type="entry name" value="CenT-Element_Derived"/>
</dbReference>
<dbReference type="PANTHER" id="PTHR19303:SF73">
    <property type="entry name" value="PROTEIN PDC2"/>
    <property type="match status" value="1"/>
</dbReference>
<dbReference type="InterPro" id="IPR004875">
    <property type="entry name" value="DDE_SF_endonuclease_dom"/>
</dbReference>
<reference evidence="3" key="1">
    <citation type="submission" date="2017-03" db="EMBL/GenBank/DDBJ databases">
        <title>Phytopthora megakarya and P. palmivora, two closely related causual agents of cacao black pod achieved similar genome size and gene model numbers by different mechanisms.</title>
        <authorList>
            <person name="Ali S."/>
            <person name="Shao J."/>
            <person name="Larry D.J."/>
            <person name="Kronmiller B."/>
            <person name="Shen D."/>
            <person name="Strem M.D."/>
            <person name="Melnick R.L."/>
            <person name="Guiltinan M.J."/>
            <person name="Tyler B.M."/>
            <person name="Meinhardt L.W."/>
            <person name="Bailey B.A."/>
        </authorList>
    </citation>
    <scope>NUCLEOTIDE SEQUENCE [LARGE SCALE GENOMIC DNA]</scope>
    <source>
        <strain evidence="3">zdho120</strain>
    </source>
</reference>
<organism evidence="2 3">
    <name type="scientific">Phytophthora megakarya</name>
    <dbReference type="NCBI Taxonomy" id="4795"/>
    <lineage>
        <taxon>Eukaryota</taxon>
        <taxon>Sar</taxon>
        <taxon>Stramenopiles</taxon>
        <taxon>Oomycota</taxon>
        <taxon>Peronosporomycetes</taxon>
        <taxon>Peronosporales</taxon>
        <taxon>Peronosporaceae</taxon>
        <taxon>Phytophthora</taxon>
    </lineage>
</organism>
<protein>
    <recommendedName>
        <fullName evidence="1">DDE-1 domain-containing protein</fullName>
    </recommendedName>
</protein>